<dbReference type="InterPro" id="IPR050336">
    <property type="entry name" value="Chromosome_partition/occlusion"/>
</dbReference>
<keyword evidence="3" id="KW-0238">DNA-binding</keyword>
<dbReference type="GO" id="GO:0003677">
    <property type="term" value="F:DNA binding"/>
    <property type="evidence" value="ECO:0007669"/>
    <property type="project" value="UniProtKB-KW"/>
</dbReference>
<dbReference type="SMART" id="SM00470">
    <property type="entry name" value="ParB"/>
    <property type="match status" value="1"/>
</dbReference>
<dbReference type="InterPro" id="IPR003115">
    <property type="entry name" value="ParB_N"/>
</dbReference>
<dbReference type="EMBL" id="MHIX01000014">
    <property type="protein sequence ID" value="OGY59476.1"/>
    <property type="molecule type" value="Genomic_DNA"/>
</dbReference>
<organism evidence="5 6">
    <name type="scientific">Candidatus Colwellbacteria bacterium RIFCSPHIGHO2_12_FULL_44_17</name>
    <dbReference type="NCBI Taxonomy" id="1797689"/>
    <lineage>
        <taxon>Bacteria</taxon>
        <taxon>Candidatus Colwelliibacteriota</taxon>
    </lineage>
</organism>
<dbReference type="STRING" id="1797689.A3F24_00305"/>
<dbReference type="InterPro" id="IPR004437">
    <property type="entry name" value="ParB/RepB/Spo0J"/>
</dbReference>
<dbReference type="InterPro" id="IPR036086">
    <property type="entry name" value="ParB/Sulfiredoxin_sf"/>
</dbReference>
<dbReference type="InterPro" id="IPR041468">
    <property type="entry name" value="HTH_ParB/Spo0J"/>
</dbReference>
<evidence type="ECO:0000256" key="2">
    <source>
        <dbReference type="ARBA" id="ARBA00022829"/>
    </source>
</evidence>
<dbReference type="CDD" id="cd16393">
    <property type="entry name" value="SPO0J_N"/>
    <property type="match status" value="1"/>
</dbReference>
<evidence type="ECO:0000256" key="1">
    <source>
        <dbReference type="ARBA" id="ARBA00006295"/>
    </source>
</evidence>
<keyword evidence="2" id="KW-0159">Chromosome partition</keyword>
<dbReference type="Pfam" id="PF17762">
    <property type="entry name" value="HTH_ParB"/>
    <property type="match status" value="1"/>
</dbReference>
<proteinExistence type="inferred from homology"/>
<dbReference type="Pfam" id="PF23552">
    <property type="entry name" value="ParB_C"/>
    <property type="match status" value="1"/>
</dbReference>
<dbReference type="Gene3D" id="1.10.10.2830">
    <property type="match status" value="1"/>
</dbReference>
<dbReference type="FunFam" id="3.90.1530.30:FF:000001">
    <property type="entry name" value="Chromosome partitioning protein ParB"/>
    <property type="match status" value="1"/>
</dbReference>
<dbReference type="Pfam" id="PF02195">
    <property type="entry name" value="ParB_N"/>
    <property type="match status" value="1"/>
</dbReference>
<dbReference type="InterPro" id="IPR057240">
    <property type="entry name" value="ParB_dimer_C"/>
</dbReference>
<dbReference type="AlphaFoldDB" id="A0A1G1Z609"/>
<dbReference type="Proteomes" id="UP000178515">
    <property type="component" value="Unassembled WGS sequence"/>
</dbReference>
<evidence type="ECO:0000313" key="6">
    <source>
        <dbReference type="Proteomes" id="UP000178515"/>
    </source>
</evidence>
<feature type="domain" description="ParB-like N-terminal" evidence="4">
    <location>
        <begin position="14"/>
        <end position="112"/>
    </location>
</feature>
<dbReference type="PANTHER" id="PTHR33375">
    <property type="entry name" value="CHROMOSOME-PARTITIONING PROTEIN PARB-RELATED"/>
    <property type="match status" value="1"/>
</dbReference>
<dbReference type="SUPFAM" id="SSF109709">
    <property type="entry name" value="KorB DNA-binding domain-like"/>
    <property type="match status" value="1"/>
</dbReference>
<comment type="similarity">
    <text evidence="1">Belongs to the ParB family.</text>
</comment>
<dbReference type="FunFam" id="1.10.10.2830:FF:000001">
    <property type="entry name" value="Chromosome partitioning protein ParB"/>
    <property type="match status" value="1"/>
</dbReference>
<dbReference type="Gene3D" id="3.90.1530.30">
    <property type="match status" value="1"/>
</dbReference>
<protein>
    <recommendedName>
        <fullName evidence="4">ParB-like N-terminal domain-containing protein</fullName>
    </recommendedName>
</protein>
<name>A0A1G1Z609_9BACT</name>
<reference evidence="5 6" key="1">
    <citation type="journal article" date="2016" name="Nat. Commun.">
        <title>Thousands of microbial genomes shed light on interconnected biogeochemical processes in an aquifer system.</title>
        <authorList>
            <person name="Anantharaman K."/>
            <person name="Brown C.T."/>
            <person name="Hug L.A."/>
            <person name="Sharon I."/>
            <person name="Castelle C.J."/>
            <person name="Probst A.J."/>
            <person name="Thomas B.C."/>
            <person name="Singh A."/>
            <person name="Wilkins M.J."/>
            <person name="Karaoz U."/>
            <person name="Brodie E.L."/>
            <person name="Williams K.H."/>
            <person name="Hubbard S.S."/>
            <person name="Banfield J.F."/>
        </authorList>
    </citation>
    <scope>NUCLEOTIDE SEQUENCE [LARGE SCALE GENOMIC DNA]</scope>
</reference>
<evidence type="ECO:0000313" key="5">
    <source>
        <dbReference type="EMBL" id="OGY59476.1"/>
    </source>
</evidence>
<dbReference type="GO" id="GO:0005694">
    <property type="term" value="C:chromosome"/>
    <property type="evidence" value="ECO:0007669"/>
    <property type="project" value="TreeGrafter"/>
</dbReference>
<dbReference type="PANTHER" id="PTHR33375:SF1">
    <property type="entry name" value="CHROMOSOME-PARTITIONING PROTEIN PARB-RELATED"/>
    <property type="match status" value="1"/>
</dbReference>
<evidence type="ECO:0000259" key="4">
    <source>
        <dbReference type="SMART" id="SM00470"/>
    </source>
</evidence>
<accession>A0A1G1Z609</accession>
<dbReference type="SUPFAM" id="SSF110849">
    <property type="entry name" value="ParB/Sulfiredoxin"/>
    <property type="match status" value="1"/>
</dbReference>
<evidence type="ECO:0000256" key="3">
    <source>
        <dbReference type="ARBA" id="ARBA00023125"/>
    </source>
</evidence>
<gene>
    <name evidence="5" type="ORF">A3F24_00305</name>
</gene>
<sequence length="282" mass="31929">MKIKDDAPEIGAVFHLEVEKIFPNPQQPRRSFDEEALRELASSIREFGILQPLIVSKIEKEVENGTQIEYQLIAGERRLLAAKMIGLERVPAIIRKVSADREKLELAVIENVQRDDLNPIESARAYAKLQDEFKLTQREIASRVGKSREYIANAVRLLNLPSGIQDAVAEGKINESQARLLLGISELADQEMLFQSIIRDNLSVREVKTRIRGLVTKEKDEKSRPEITPEIQLLKERLETFLGTKVDVRQNGETGKITINFYSAEELQGIIEKVTKEGNSSL</sequence>
<dbReference type="GO" id="GO:0007059">
    <property type="term" value="P:chromosome segregation"/>
    <property type="evidence" value="ECO:0007669"/>
    <property type="project" value="UniProtKB-KW"/>
</dbReference>
<dbReference type="NCBIfam" id="TIGR00180">
    <property type="entry name" value="parB_part"/>
    <property type="match status" value="1"/>
</dbReference>
<comment type="caution">
    <text evidence="5">The sequence shown here is derived from an EMBL/GenBank/DDBJ whole genome shotgun (WGS) entry which is preliminary data.</text>
</comment>